<comment type="caution">
    <text evidence="1">The sequence shown here is derived from an EMBL/GenBank/DDBJ whole genome shotgun (WGS) entry which is preliminary data.</text>
</comment>
<evidence type="ECO:0000313" key="2">
    <source>
        <dbReference type="Proteomes" id="UP001234297"/>
    </source>
</evidence>
<accession>A0ACC2K4I1</accession>
<reference evidence="1 2" key="1">
    <citation type="journal article" date="2022" name="Hortic Res">
        <title>A haplotype resolved chromosomal level avocado genome allows analysis of novel avocado genes.</title>
        <authorList>
            <person name="Nath O."/>
            <person name="Fletcher S.J."/>
            <person name="Hayward A."/>
            <person name="Shaw L.M."/>
            <person name="Masouleh A.K."/>
            <person name="Furtado A."/>
            <person name="Henry R.J."/>
            <person name="Mitter N."/>
        </authorList>
    </citation>
    <scope>NUCLEOTIDE SEQUENCE [LARGE SCALE GENOMIC DNA]</scope>
    <source>
        <strain evidence="2">cv. Hass</strain>
    </source>
</reference>
<proteinExistence type="predicted"/>
<protein>
    <submittedName>
        <fullName evidence="1">Uncharacterized protein</fullName>
    </submittedName>
</protein>
<sequence>MAEKTHFSSPTYRFFSTEKTPVIPDPHPFEFDESEIWNSTPPSVEKRHEPKKPTRRISKKPVKRPAGSEDPPVVAVASSLPVSIPDWSKILRKDCRESLRREIDGENEDEEDWIPPHEFLAKQFERARIASFSLHEGIGRTLKGRDLSRVRDAIWEKTGFED</sequence>
<name>A0ACC2K4I1_PERAE</name>
<gene>
    <name evidence="1" type="ORF">MRB53_035385</name>
</gene>
<dbReference type="Proteomes" id="UP001234297">
    <property type="component" value="Chromosome 12"/>
</dbReference>
<evidence type="ECO:0000313" key="1">
    <source>
        <dbReference type="EMBL" id="KAJ8616013.1"/>
    </source>
</evidence>
<keyword evidence="2" id="KW-1185">Reference proteome</keyword>
<organism evidence="1 2">
    <name type="scientific">Persea americana</name>
    <name type="common">Avocado</name>
    <dbReference type="NCBI Taxonomy" id="3435"/>
    <lineage>
        <taxon>Eukaryota</taxon>
        <taxon>Viridiplantae</taxon>
        <taxon>Streptophyta</taxon>
        <taxon>Embryophyta</taxon>
        <taxon>Tracheophyta</taxon>
        <taxon>Spermatophyta</taxon>
        <taxon>Magnoliopsida</taxon>
        <taxon>Magnoliidae</taxon>
        <taxon>Laurales</taxon>
        <taxon>Lauraceae</taxon>
        <taxon>Persea</taxon>
    </lineage>
</organism>
<dbReference type="EMBL" id="CM056820">
    <property type="protein sequence ID" value="KAJ8616013.1"/>
    <property type="molecule type" value="Genomic_DNA"/>
</dbReference>